<accession>A0A330JXY5</accession>
<evidence type="ECO:0000313" key="3">
    <source>
        <dbReference type="Proteomes" id="UP000305348"/>
    </source>
</evidence>
<keyword evidence="2" id="KW-0614">Plasmid</keyword>
<dbReference type="EMBL" id="LT985210">
    <property type="protein sequence ID" value="SPD89301.1"/>
    <property type="molecule type" value="Genomic_DNA"/>
</dbReference>
<gene>
    <name evidence="2" type="ORF">PSCFBP6110_P100026</name>
</gene>
<dbReference type="Proteomes" id="UP000305348">
    <property type="component" value="Plasmid PP1"/>
</dbReference>
<sequence>MTEISAVPAYNPYMSLERPDRSTRNRKRIGKQWLDKPQHTLGHKGMKVLLPKQRTSPMGQYPPHDYCSGSSLNVN</sequence>
<evidence type="ECO:0000313" key="2">
    <source>
        <dbReference type="EMBL" id="SPD89301.1"/>
    </source>
</evidence>
<feature type="region of interest" description="Disordered" evidence="1">
    <location>
        <begin position="51"/>
        <end position="75"/>
    </location>
</feature>
<reference evidence="3" key="1">
    <citation type="submission" date="2018-02" db="EMBL/GenBank/DDBJ databases">
        <authorList>
            <person name="Blom J."/>
        </authorList>
    </citation>
    <scope>NUCLEOTIDE SEQUENCE [LARGE SCALE GENOMIC DNA]</scope>
    <source>
        <strain evidence="3">CFBP 6110</strain>
        <plasmid evidence="3">pp1</plasmid>
    </source>
</reference>
<evidence type="ECO:0000256" key="1">
    <source>
        <dbReference type="SAM" id="MobiDB-lite"/>
    </source>
</evidence>
<name>A0A330JXY5_PSESX</name>
<geneLocation type="plasmid" evidence="2">
    <name>PP1</name>
</geneLocation>
<dbReference type="AlphaFoldDB" id="A0A330JXY5"/>
<proteinExistence type="predicted"/>
<organism evidence="2 3">
    <name type="scientific">Pseudomonas syringae pv. cerasicola</name>
    <dbReference type="NCBI Taxonomy" id="264451"/>
    <lineage>
        <taxon>Bacteria</taxon>
        <taxon>Pseudomonadati</taxon>
        <taxon>Pseudomonadota</taxon>
        <taxon>Gammaproteobacteria</taxon>
        <taxon>Pseudomonadales</taxon>
        <taxon>Pseudomonadaceae</taxon>
        <taxon>Pseudomonas</taxon>
        <taxon>Pseudomonas syringae</taxon>
    </lineage>
</organism>
<protein>
    <submittedName>
        <fullName evidence="2">Uncharacterized protein</fullName>
    </submittedName>
</protein>